<dbReference type="EMBL" id="VMQU01000046">
    <property type="protein sequence ID" value="TVS89009.1"/>
    <property type="molecule type" value="Genomic_DNA"/>
</dbReference>
<dbReference type="GO" id="GO:0005737">
    <property type="term" value="C:cytoplasm"/>
    <property type="evidence" value="ECO:0007669"/>
    <property type="project" value="TreeGrafter"/>
</dbReference>
<dbReference type="Gene3D" id="3.40.50.1240">
    <property type="entry name" value="Phosphoglycerate mutase-like"/>
    <property type="match status" value="1"/>
</dbReference>
<dbReference type="OrthoDB" id="5241674at2"/>
<dbReference type="RefSeq" id="WP_144956088.1">
    <property type="nucleotide sequence ID" value="NZ_VMQU01000046.1"/>
</dbReference>
<evidence type="ECO:0000313" key="2">
    <source>
        <dbReference type="EMBL" id="TVS89009.1"/>
    </source>
</evidence>
<dbReference type="GO" id="GO:0016791">
    <property type="term" value="F:phosphatase activity"/>
    <property type="evidence" value="ECO:0007669"/>
    <property type="project" value="TreeGrafter"/>
</dbReference>
<evidence type="ECO:0000313" key="3">
    <source>
        <dbReference type="Proteomes" id="UP000320513"/>
    </source>
</evidence>
<dbReference type="SUPFAM" id="SSF53254">
    <property type="entry name" value="Phosphoglycerate mutase-like"/>
    <property type="match status" value="1"/>
</dbReference>
<proteinExistence type="predicted"/>
<organism evidence="2 3">
    <name type="scientific">Mycobacterium helveticum</name>
    <dbReference type="NCBI Taxonomy" id="2592811"/>
    <lineage>
        <taxon>Bacteria</taxon>
        <taxon>Bacillati</taxon>
        <taxon>Actinomycetota</taxon>
        <taxon>Actinomycetes</taxon>
        <taxon>Mycobacteriales</taxon>
        <taxon>Mycobacteriaceae</taxon>
        <taxon>Mycobacterium</taxon>
    </lineage>
</organism>
<dbReference type="PANTHER" id="PTHR48100">
    <property type="entry name" value="BROAD-SPECIFICITY PHOSPHATASE YOR283W-RELATED"/>
    <property type="match status" value="1"/>
</dbReference>
<name>A0A557XSR7_9MYCO</name>
<reference evidence="2 3" key="1">
    <citation type="submission" date="2019-07" db="EMBL/GenBank/DDBJ databases">
        <title>New Mycobacterium species.</title>
        <authorList>
            <person name="Tortoli E."/>
            <person name="Ghielmetti G."/>
            <person name="Friedel U."/>
            <person name="Trovato A."/>
        </authorList>
    </citation>
    <scope>NUCLEOTIDE SEQUENCE [LARGE SCALE GENOMIC DNA]</scope>
    <source>
        <strain evidence="2 3">16-83</strain>
    </source>
</reference>
<dbReference type="SMART" id="SM00855">
    <property type="entry name" value="PGAM"/>
    <property type="match status" value="1"/>
</dbReference>
<accession>A0A557XSR7</accession>
<dbReference type="PANTHER" id="PTHR48100:SF1">
    <property type="entry name" value="HISTIDINE PHOSPHATASE FAMILY PROTEIN-RELATED"/>
    <property type="match status" value="1"/>
</dbReference>
<dbReference type="InterPro" id="IPR029033">
    <property type="entry name" value="His_PPase_superfam"/>
</dbReference>
<feature type="region of interest" description="Disordered" evidence="1">
    <location>
        <begin position="204"/>
        <end position="223"/>
    </location>
</feature>
<protein>
    <submittedName>
        <fullName evidence="2">Histidine phosphatase family protein</fullName>
    </submittedName>
</protein>
<gene>
    <name evidence="2" type="ORF">FPZ47_12790</name>
</gene>
<evidence type="ECO:0000256" key="1">
    <source>
        <dbReference type="SAM" id="MobiDB-lite"/>
    </source>
</evidence>
<comment type="caution">
    <text evidence="2">The sequence shown here is derived from an EMBL/GenBank/DDBJ whole genome shotgun (WGS) entry which is preliminary data.</text>
</comment>
<keyword evidence="3" id="KW-1185">Reference proteome</keyword>
<dbReference type="Proteomes" id="UP000320513">
    <property type="component" value="Unassembled WGS sequence"/>
</dbReference>
<dbReference type="InterPro" id="IPR050275">
    <property type="entry name" value="PGM_Phosphatase"/>
</dbReference>
<dbReference type="AlphaFoldDB" id="A0A557XSR7"/>
<dbReference type="CDD" id="cd07067">
    <property type="entry name" value="HP_PGM_like"/>
    <property type="match status" value="1"/>
</dbReference>
<dbReference type="Pfam" id="PF00300">
    <property type="entry name" value="His_Phos_1"/>
    <property type="match status" value="1"/>
</dbReference>
<sequence>MQVLLVRHALPLRSEPGEGSDPELSEAGLAQVGRLPTALARFPVGRVVSSPQRRAVQTAAPVAAARELPVDIDDRFAEYDRDLPLYIPVEQIRAERPEEWARMASGHLPSAVDEDAFRARVRAGLADLVAAAGHDDTVAVFSHGGVINVLLHEILGTARLLSFPIDYASVTRLLFSRSGQATVVTVNAVEHVWDLLPRNLRTAPGPASRLRPARAQRQHEAHS</sequence>
<dbReference type="InterPro" id="IPR013078">
    <property type="entry name" value="His_Pase_superF_clade-1"/>
</dbReference>